<dbReference type="Pfam" id="PF13715">
    <property type="entry name" value="CarbopepD_reg_2"/>
    <property type="match status" value="1"/>
</dbReference>
<keyword evidence="2" id="KW-0645">Protease</keyword>
<dbReference type="GO" id="GO:0004180">
    <property type="term" value="F:carboxypeptidase activity"/>
    <property type="evidence" value="ECO:0007669"/>
    <property type="project" value="UniProtKB-KW"/>
</dbReference>
<sequence length="399" mass="44734">MRICGTVGVLLLSMQAAAAQNSTLTGRVIDERNRPVPYASVGIKDSQQGTATNEVGEFSLRVASLPQQLEVLCIGYGATTLLVSSLAQPLTIRLPTSAVALPEVRVRNPEAEARELVQRASAKLLRHAAETFYGKAFYRQKTRNNGTYCEFFDAFYDVKFNNRQIEGWDLGESRYAVQPGGFTFTNFSALIRVVLPTFSRQPKREKLLVPLGPKALAQFDFTLKEIQTSQGRELAVIQFEPKPDVRQAAPSGLLYIDRQTAALFRREMTFSAGQLLSLNGVPDMQIEADEFRVVSDYLPLSDSLTRLASTRAQCHLVMRQASGKLDSTHVAANFFFYQYTPRLPGHAYADVPRKSKDLQQVMARPYNPAFWLDNAVLKDSPLDEKLIRDLEGQRVFRRM</sequence>
<feature type="chain" id="PRO_5037705886" evidence="1">
    <location>
        <begin position="19"/>
        <end position="399"/>
    </location>
</feature>
<dbReference type="Proteomes" id="UP000664144">
    <property type="component" value="Unassembled WGS sequence"/>
</dbReference>
<evidence type="ECO:0000313" key="2">
    <source>
        <dbReference type="EMBL" id="MBO0360625.1"/>
    </source>
</evidence>
<keyword evidence="2" id="KW-0121">Carboxypeptidase</keyword>
<accession>A0A939JEN7</accession>
<dbReference type="AlphaFoldDB" id="A0A939JEN7"/>
<keyword evidence="2" id="KW-0378">Hydrolase</keyword>
<dbReference type="RefSeq" id="WP_206986541.1">
    <property type="nucleotide sequence ID" value="NZ_JAFLQZ010000021.1"/>
</dbReference>
<dbReference type="EMBL" id="JAFLQZ010000021">
    <property type="protein sequence ID" value="MBO0360625.1"/>
    <property type="molecule type" value="Genomic_DNA"/>
</dbReference>
<dbReference type="InterPro" id="IPR008969">
    <property type="entry name" value="CarboxyPept-like_regulatory"/>
</dbReference>
<reference evidence="2" key="1">
    <citation type="submission" date="2021-03" db="EMBL/GenBank/DDBJ databases">
        <authorList>
            <person name="Kim M.K."/>
        </authorList>
    </citation>
    <scope>NUCLEOTIDE SEQUENCE</scope>
    <source>
        <strain evidence="2">BT186</strain>
    </source>
</reference>
<feature type="signal peptide" evidence="1">
    <location>
        <begin position="1"/>
        <end position="18"/>
    </location>
</feature>
<organism evidence="2 3">
    <name type="scientific">Hymenobacter telluris</name>
    <dbReference type="NCBI Taxonomy" id="2816474"/>
    <lineage>
        <taxon>Bacteria</taxon>
        <taxon>Pseudomonadati</taxon>
        <taxon>Bacteroidota</taxon>
        <taxon>Cytophagia</taxon>
        <taxon>Cytophagales</taxon>
        <taxon>Hymenobacteraceae</taxon>
        <taxon>Hymenobacter</taxon>
    </lineage>
</organism>
<evidence type="ECO:0000256" key="1">
    <source>
        <dbReference type="SAM" id="SignalP"/>
    </source>
</evidence>
<dbReference type="SUPFAM" id="SSF49464">
    <property type="entry name" value="Carboxypeptidase regulatory domain-like"/>
    <property type="match status" value="1"/>
</dbReference>
<gene>
    <name evidence="2" type="ORF">J0X19_21875</name>
</gene>
<name>A0A939JEN7_9BACT</name>
<proteinExistence type="predicted"/>
<keyword evidence="1" id="KW-0732">Signal</keyword>
<comment type="caution">
    <text evidence="2">The sequence shown here is derived from an EMBL/GenBank/DDBJ whole genome shotgun (WGS) entry which is preliminary data.</text>
</comment>
<evidence type="ECO:0000313" key="3">
    <source>
        <dbReference type="Proteomes" id="UP000664144"/>
    </source>
</evidence>
<keyword evidence="3" id="KW-1185">Reference proteome</keyword>
<protein>
    <submittedName>
        <fullName evidence="2">Carboxypeptidase-like regulatory domain-containing protein</fullName>
    </submittedName>
</protein>